<dbReference type="InterPro" id="IPR003203">
    <property type="entry name" value="CobU/CobP"/>
</dbReference>
<evidence type="ECO:0000256" key="8">
    <source>
        <dbReference type="ARBA" id="ARBA00012016"/>
    </source>
</evidence>
<name>A0ABW2RRG4_9NOCA</name>
<keyword evidence="12" id="KW-0547">Nucleotide-binding</keyword>
<comment type="similarity">
    <text evidence="7">Belongs to the CobU/CobP family.</text>
</comment>
<dbReference type="InterPro" id="IPR027417">
    <property type="entry name" value="P-loop_NTPase"/>
</dbReference>
<evidence type="ECO:0000256" key="7">
    <source>
        <dbReference type="ARBA" id="ARBA00007490"/>
    </source>
</evidence>
<keyword evidence="11" id="KW-0808">Transferase</keyword>
<evidence type="ECO:0000256" key="4">
    <source>
        <dbReference type="ARBA" id="ARBA00003889"/>
    </source>
</evidence>
<comment type="caution">
    <text evidence="19">The sequence shown here is derived from an EMBL/GenBank/DDBJ whole genome shotgun (WGS) entry which is preliminary data.</text>
</comment>
<comment type="catalytic activity">
    <reaction evidence="1">
        <text>adenosylcob(III)inamide + ATP = adenosylcob(III)inamide phosphate + ADP + H(+)</text>
        <dbReference type="Rhea" id="RHEA:15769"/>
        <dbReference type="ChEBI" id="CHEBI:2480"/>
        <dbReference type="ChEBI" id="CHEBI:15378"/>
        <dbReference type="ChEBI" id="CHEBI:30616"/>
        <dbReference type="ChEBI" id="CHEBI:58502"/>
        <dbReference type="ChEBI" id="CHEBI:456216"/>
        <dbReference type="EC" id="2.7.1.156"/>
    </reaction>
</comment>
<dbReference type="Gene3D" id="3.60.15.10">
    <property type="entry name" value="Ribonuclease Z/Hydroxyacylglutathione hydrolase-like"/>
    <property type="match status" value="1"/>
</dbReference>
<dbReference type="EC" id="2.7.1.156" evidence="8"/>
<organism evidence="19 20">
    <name type="scientific">Rhodococcus daqingensis</name>
    <dbReference type="NCBI Taxonomy" id="2479363"/>
    <lineage>
        <taxon>Bacteria</taxon>
        <taxon>Bacillati</taxon>
        <taxon>Actinomycetota</taxon>
        <taxon>Actinomycetes</taxon>
        <taxon>Mycobacteriales</taxon>
        <taxon>Nocardiaceae</taxon>
        <taxon>Rhodococcus</taxon>
    </lineage>
</organism>
<dbReference type="Proteomes" id="UP001596484">
    <property type="component" value="Unassembled WGS sequence"/>
</dbReference>
<evidence type="ECO:0000256" key="13">
    <source>
        <dbReference type="ARBA" id="ARBA00022777"/>
    </source>
</evidence>
<gene>
    <name evidence="19" type="ORF">ACFQS9_00180</name>
</gene>
<dbReference type="RefSeq" id="WP_378400319.1">
    <property type="nucleotide sequence ID" value="NZ_JBHTCS010000001.1"/>
</dbReference>
<feature type="domain" description="Metallo-beta-lactamase" evidence="18">
    <location>
        <begin position="23"/>
        <end position="238"/>
    </location>
</feature>
<keyword evidence="13 19" id="KW-0418">Kinase</keyword>
<sequence length="447" mass="47132">MEVVLLGTGAADGWPNPFCGCVSCLTLLARGESRAQTAALVDDVLLLDCGPEVPRAAVAAGRSLAGVRHILLTHAHPDHLGPLALLMRSWAGRRDPLDVVGPPEALDLCRDWVAPGDPIRWVPVAPGDALTVGGHRVRVLPAAHRVLRDGDSVLYEVVGPDGRKLLWATDTGPLPADTLAAVRGARYDAVFLEETFGDLVDHEPDHLDLSTFPRAVAALREAGAIVEGTDVLAVHLGHHNPVDLPERVRPWGVRVVDDGTVVVVGEPGPKGVLPHRTLVLGGARAGKSTHAQRLLADRDDVTYLATGGPADGDADWAARIAAHRASRPAPWRTVETEDVAAALRGAQGPVLLDCLGTWLARRIDAHGAWDDESGWAAVWSDVEELVSAWRSVAVPVVAVSNEVGSGVVPATASGRRFRDALGRLNSAVAAESESVVLLVAGRPVSLR</sequence>
<dbReference type="PANTHER" id="PTHR34848">
    <property type="match status" value="1"/>
</dbReference>
<comment type="catalytic activity">
    <reaction evidence="2">
        <text>adenosylcob(III)inamide phosphate + GTP + H(+) = adenosylcob(III)inamide-GDP + diphosphate</text>
        <dbReference type="Rhea" id="RHEA:22712"/>
        <dbReference type="ChEBI" id="CHEBI:15378"/>
        <dbReference type="ChEBI" id="CHEBI:33019"/>
        <dbReference type="ChEBI" id="CHEBI:37565"/>
        <dbReference type="ChEBI" id="CHEBI:58502"/>
        <dbReference type="ChEBI" id="CHEBI:60487"/>
        <dbReference type="EC" id="2.7.7.62"/>
    </reaction>
</comment>
<dbReference type="SUPFAM" id="SSF56281">
    <property type="entry name" value="Metallo-hydrolase/oxidoreductase"/>
    <property type="match status" value="1"/>
</dbReference>
<evidence type="ECO:0000256" key="16">
    <source>
        <dbReference type="ARBA" id="ARBA00029570"/>
    </source>
</evidence>
<evidence type="ECO:0000313" key="20">
    <source>
        <dbReference type="Proteomes" id="UP001596484"/>
    </source>
</evidence>
<dbReference type="Gene3D" id="3.40.50.300">
    <property type="entry name" value="P-loop containing nucleotide triphosphate hydrolases"/>
    <property type="match status" value="1"/>
</dbReference>
<accession>A0ABW2RRG4</accession>
<evidence type="ECO:0000259" key="18">
    <source>
        <dbReference type="SMART" id="SM00849"/>
    </source>
</evidence>
<evidence type="ECO:0000256" key="2">
    <source>
        <dbReference type="ARBA" id="ARBA00000711"/>
    </source>
</evidence>
<dbReference type="SUPFAM" id="SSF52540">
    <property type="entry name" value="P-loop containing nucleoside triphosphate hydrolases"/>
    <property type="match status" value="1"/>
</dbReference>
<comment type="pathway">
    <text evidence="5">Cofactor biosynthesis; adenosylcobalamin biosynthesis; adenosylcobalamin from cob(II)yrinate a,c-diamide: step 6/7.</text>
</comment>
<keyword evidence="10" id="KW-0169">Cobalamin biosynthesis</keyword>
<dbReference type="EMBL" id="JBHTCS010000001">
    <property type="protein sequence ID" value="MFC7446297.1"/>
    <property type="molecule type" value="Genomic_DNA"/>
</dbReference>
<evidence type="ECO:0000256" key="9">
    <source>
        <dbReference type="ARBA" id="ARBA00012523"/>
    </source>
</evidence>
<dbReference type="GO" id="GO:0016779">
    <property type="term" value="F:nucleotidyltransferase activity"/>
    <property type="evidence" value="ECO:0007669"/>
    <property type="project" value="UniProtKB-KW"/>
</dbReference>
<evidence type="ECO:0000256" key="6">
    <source>
        <dbReference type="ARBA" id="ARBA00005159"/>
    </source>
</evidence>
<keyword evidence="19" id="KW-0548">Nucleotidyltransferase</keyword>
<dbReference type="CDD" id="cd00544">
    <property type="entry name" value="CobU"/>
    <property type="match status" value="1"/>
</dbReference>
<dbReference type="InterPro" id="IPR036866">
    <property type="entry name" value="RibonucZ/Hydroxyglut_hydro"/>
</dbReference>
<proteinExistence type="inferred from homology"/>
<dbReference type="Pfam" id="PF12706">
    <property type="entry name" value="Lactamase_B_2"/>
    <property type="match status" value="1"/>
</dbReference>
<evidence type="ECO:0000256" key="15">
    <source>
        <dbReference type="ARBA" id="ARBA00023134"/>
    </source>
</evidence>
<dbReference type="EC" id="2.7.7.62" evidence="9"/>
<dbReference type="GO" id="GO:0016301">
    <property type="term" value="F:kinase activity"/>
    <property type="evidence" value="ECO:0007669"/>
    <property type="project" value="UniProtKB-KW"/>
</dbReference>
<comment type="catalytic activity">
    <reaction evidence="3">
        <text>adenosylcob(III)inamide + GTP = adenosylcob(III)inamide phosphate + GDP + H(+)</text>
        <dbReference type="Rhea" id="RHEA:15765"/>
        <dbReference type="ChEBI" id="CHEBI:2480"/>
        <dbReference type="ChEBI" id="CHEBI:15378"/>
        <dbReference type="ChEBI" id="CHEBI:37565"/>
        <dbReference type="ChEBI" id="CHEBI:58189"/>
        <dbReference type="ChEBI" id="CHEBI:58502"/>
        <dbReference type="EC" id="2.7.1.156"/>
    </reaction>
</comment>
<dbReference type="PANTHER" id="PTHR34848:SF1">
    <property type="entry name" value="BIFUNCTIONAL ADENOSYLCOBALAMIN BIOSYNTHESIS PROTEIN COBU"/>
    <property type="match status" value="1"/>
</dbReference>
<keyword evidence="20" id="KW-1185">Reference proteome</keyword>
<evidence type="ECO:0000256" key="1">
    <source>
        <dbReference type="ARBA" id="ARBA00000312"/>
    </source>
</evidence>
<evidence type="ECO:0000256" key="11">
    <source>
        <dbReference type="ARBA" id="ARBA00022679"/>
    </source>
</evidence>
<evidence type="ECO:0000256" key="10">
    <source>
        <dbReference type="ARBA" id="ARBA00022573"/>
    </source>
</evidence>
<dbReference type="InterPro" id="IPR001279">
    <property type="entry name" value="Metallo-B-lactamas"/>
</dbReference>
<comment type="function">
    <text evidence="4">Catalyzes ATP-dependent phosphorylation of adenosylcobinamide and addition of GMP to adenosylcobinamide phosphate.</text>
</comment>
<comment type="pathway">
    <text evidence="6">Cofactor biosynthesis; adenosylcobalamin biosynthesis; adenosylcobalamin from cob(II)yrinate a,c-diamide: step 5/7.</text>
</comment>
<evidence type="ECO:0000256" key="3">
    <source>
        <dbReference type="ARBA" id="ARBA00001522"/>
    </source>
</evidence>
<protein>
    <recommendedName>
        <fullName evidence="16">Adenosylcobinamide kinase</fullName>
        <ecNumber evidence="8">2.7.1.156</ecNumber>
        <ecNumber evidence="9">2.7.7.62</ecNumber>
    </recommendedName>
    <alternativeName>
        <fullName evidence="17">Adenosylcobinamide-phosphate guanylyltransferase</fullName>
    </alternativeName>
</protein>
<evidence type="ECO:0000256" key="17">
    <source>
        <dbReference type="ARBA" id="ARBA00030571"/>
    </source>
</evidence>
<evidence type="ECO:0000256" key="5">
    <source>
        <dbReference type="ARBA" id="ARBA00004692"/>
    </source>
</evidence>
<evidence type="ECO:0000256" key="14">
    <source>
        <dbReference type="ARBA" id="ARBA00022840"/>
    </source>
</evidence>
<keyword evidence="14" id="KW-0067">ATP-binding</keyword>
<dbReference type="SMART" id="SM00849">
    <property type="entry name" value="Lactamase_B"/>
    <property type="match status" value="1"/>
</dbReference>
<dbReference type="Pfam" id="PF02283">
    <property type="entry name" value="CobU"/>
    <property type="match status" value="1"/>
</dbReference>
<evidence type="ECO:0000313" key="19">
    <source>
        <dbReference type="EMBL" id="MFC7446297.1"/>
    </source>
</evidence>
<keyword evidence="15" id="KW-0342">GTP-binding</keyword>
<reference evidence="20" key="1">
    <citation type="journal article" date="2019" name="Int. J. Syst. Evol. Microbiol.">
        <title>The Global Catalogue of Microorganisms (GCM) 10K type strain sequencing project: providing services to taxonomists for standard genome sequencing and annotation.</title>
        <authorList>
            <consortium name="The Broad Institute Genomics Platform"/>
            <consortium name="The Broad Institute Genome Sequencing Center for Infectious Disease"/>
            <person name="Wu L."/>
            <person name="Ma J."/>
        </authorList>
    </citation>
    <scope>NUCLEOTIDE SEQUENCE [LARGE SCALE GENOMIC DNA]</scope>
    <source>
        <strain evidence="20">ICMP 19430</strain>
    </source>
</reference>
<evidence type="ECO:0000256" key="12">
    <source>
        <dbReference type="ARBA" id="ARBA00022741"/>
    </source>
</evidence>